<evidence type="ECO:0000313" key="2">
    <source>
        <dbReference type="Proteomes" id="UP000735302"/>
    </source>
</evidence>
<evidence type="ECO:0000313" key="1">
    <source>
        <dbReference type="EMBL" id="GFO09333.1"/>
    </source>
</evidence>
<name>A0AAV4AR83_9GAST</name>
<protein>
    <submittedName>
        <fullName evidence="1">Uncharacterized protein</fullName>
    </submittedName>
</protein>
<keyword evidence="2" id="KW-1185">Reference proteome</keyword>
<proteinExistence type="predicted"/>
<sequence>MFTQSLANSFLRSRNKLPVLFLSAIGQELGTIEVEYILNQGSRINYSQDEIYLSPWIIVSVTMTRHQQAGTLSVILGRRLETIKLEYTHCNEQSQSVEGYIVTMKTITRARIYCYHGSKSRYN</sequence>
<accession>A0AAV4AR83</accession>
<comment type="caution">
    <text evidence="1">The sequence shown here is derived from an EMBL/GenBank/DDBJ whole genome shotgun (WGS) entry which is preliminary data.</text>
</comment>
<organism evidence="1 2">
    <name type="scientific">Plakobranchus ocellatus</name>
    <dbReference type="NCBI Taxonomy" id="259542"/>
    <lineage>
        <taxon>Eukaryota</taxon>
        <taxon>Metazoa</taxon>
        <taxon>Spiralia</taxon>
        <taxon>Lophotrochozoa</taxon>
        <taxon>Mollusca</taxon>
        <taxon>Gastropoda</taxon>
        <taxon>Heterobranchia</taxon>
        <taxon>Euthyneura</taxon>
        <taxon>Panpulmonata</taxon>
        <taxon>Sacoglossa</taxon>
        <taxon>Placobranchoidea</taxon>
        <taxon>Plakobranchidae</taxon>
        <taxon>Plakobranchus</taxon>
    </lineage>
</organism>
<dbReference type="EMBL" id="BLXT01004061">
    <property type="protein sequence ID" value="GFO09333.1"/>
    <property type="molecule type" value="Genomic_DNA"/>
</dbReference>
<dbReference type="AlphaFoldDB" id="A0AAV4AR83"/>
<dbReference type="Proteomes" id="UP000735302">
    <property type="component" value="Unassembled WGS sequence"/>
</dbReference>
<gene>
    <name evidence="1" type="ORF">PoB_003583800</name>
</gene>
<reference evidence="1 2" key="1">
    <citation type="journal article" date="2021" name="Elife">
        <title>Chloroplast acquisition without the gene transfer in kleptoplastic sea slugs, Plakobranchus ocellatus.</title>
        <authorList>
            <person name="Maeda T."/>
            <person name="Takahashi S."/>
            <person name="Yoshida T."/>
            <person name="Shimamura S."/>
            <person name="Takaki Y."/>
            <person name="Nagai Y."/>
            <person name="Toyoda A."/>
            <person name="Suzuki Y."/>
            <person name="Arimoto A."/>
            <person name="Ishii H."/>
            <person name="Satoh N."/>
            <person name="Nishiyama T."/>
            <person name="Hasebe M."/>
            <person name="Maruyama T."/>
            <person name="Minagawa J."/>
            <person name="Obokata J."/>
            <person name="Shigenobu S."/>
        </authorList>
    </citation>
    <scope>NUCLEOTIDE SEQUENCE [LARGE SCALE GENOMIC DNA]</scope>
</reference>